<dbReference type="Gene3D" id="3.40.50.150">
    <property type="entry name" value="Vaccinia Virus protein VP39"/>
    <property type="match status" value="1"/>
</dbReference>
<sequence>MKTTTSISPEALRDRMVDRIVHAGHARFGLVGKAMRTVPRHAFVPEVSLEEAYADQAVITKRNDGGAALSCASLPLVVGMMLDQLGVIPGARVLEIGAGTGYNAALLAYLVGPDGQVTTVDIDPEVTAQARQALDTTGYGHVKVITRDGVLGAAEYAPYDRLIATVGVWDIPPAWWEQMTPGGRLVAPLRWRGQTRSVALARAGERLVSDSVQLCGFVPMVGQEGEHAGHIAPDGQVTLYWDADQAVDVDALDGVLEQPKEAVWAGVTVGGGESFDGIWLRLTGVEPGTCRLAADDTAIDSDLCFPAVASRSAALVEGNSLAYLSRRRNENSSPGRWELGAVGHGPVGAELAARLSEQILAWNRDRDAEPIITVYPAGTPDDQVDGLAIDKQHVRLVVSY</sequence>
<dbReference type="Pfam" id="PF01135">
    <property type="entry name" value="PCMT"/>
    <property type="match status" value="1"/>
</dbReference>
<evidence type="ECO:0000256" key="11">
    <source>
        <dbReference type="ARBA" id="ARBA00031350"/>
    </source>
</evidence>
<keyword evidence="5" id="KW-0963">Cytoplasm</keyword>
<comment type="caution">
    <text evidence="12">The sequence shown here is derived from an EMBL/GenBank/DDBJ whole genome shotgun (WGS) entry which is preliminary data.</text>
</comment>
<accession>A0ABP6L1J2</accession>
<dbReference type="SUPFAM" id="SSF53335">
    <property type="entry name" value="S-adenosyl-L-methionine-dependent methyltransferases"/>
    <property type="match status" value="1"/>
</dbReference>
<keyword evidence="7" id="KW-0808">Transferase</keyword>
<dbReference type="InterPro" id="IPR000682">
    <property type="entry name" value="PCMT"/>
</dbReference>
<dbReference type="InterPro" id="IPR029063">
    <property type="entry name" value="SAM-dependent_MTases_sf"/>
</dbReference>
<name>A0ABP6L1J2_9ACTN</name>
<comment type="similarity">
    <text evidence="2">Belongs to the methyltransferase superfamily. L-isoaspartyl/D-aspartyl protein methyltransferase family.</text>
</comment>
<dbReference type="RefSeq" id="WP_344901853.1">
    <property type="nucleotide sequence ID" value="NZ_BAAAWD010000016.1"/>
</dbReference>
<proteinExistence type="inferred from homology"/>
<evidence type="ECO:0000313" key="12">
    <source>
        <dbReference type="EMBL" id="GAA3027101.1"/>
    </source>
</evidence>
<dbReference type="CDD" id="cd02440">
    <property type="entry name" value="AdoMet_MTases"/>
    <property type="match status" value="1"/>
</dbReference>
<evidence type="ECO:0000313" key="13">
    <source>
        <dbReference type="Proteomes" id="UP001499930"/>
    </source>
</evidence>
<comment type="subcellular location">
    <subcellularLocation>
        <location evidence="1">Cytoplasm</location>
    </subcellularLocation>
</comment>
<dbReference type="Proteomes" id="UP001499930">
    <property type="component" value="Unassembled WGS sequence"/>
</dbReference>
<evidence type="ECO:0000256" key="6">
    <source>
        <dbReference type="ARBA" id="ARBA00022603"/>
    </source>
</evidence>
<keyword evidence="13" id="KW-1185">Reference proteome</keyword>
<dbReference type="EC" id="2.1.1.77" evidence="3"/>
<dbReference type="PANTHER" id="PTHR11579">
    <property type="entry name" value="PROTEIN-L-ISOASPARTATE O-METHYLTRANSFERASE"/>
    <property type="match status" value="1"/>
</dbReference>
<evidence type="ECO:0000256" key="2">
    <source>
        <dbReference type="ARBA" id="ARBA00005369"/>
    </source>
</evidence>
<keyword evidence="6" id="KW-0489">Methyltransferase</keyword>
<dbReference type="PANTHER" id="PTHR11579:SF0">
    <property type="entry name" value="PROTEIN-L-ISOASPARTATE(D-ASPARTATE) O-METHYLTRANSFERASE"/>
    <property type="match status" value="1"/>
</dbReference>
<evidence type="ECO:0000256" key="4">
    <source>
        <dbReference type="ARBA" id="ARBA00013346"/>
    </source>
</evidence>
<dbReference type="NCBIfam" id="TIGR04364">
    <property type="entry name" value="methyltran_FxLD"/>
    <property type="match status" value="1"/>
</dbReference>
<evidence type="ECO:0000256" key="7">
    <source>
        <dbReference type="ARBA" id="ARBA00022679"/>
    </source>
</evidence>
<evidence type="ECO:0000256" key="1">
    <source>
        <dbReference type="ARBA" id="ARBA00004496"/>
    </source>
</evidence>
<keyword evidence="8" id="KW-0949">S-adenosyl-L-methionine</keyword>
<reference evidence="13" key="1">
    <citation type="journal article" date="2019" name="Int. J. Syst. Evol. Microbiol.">
        <title>The Global Catalogue of Microorganisms (GCM) 10K type strain sequencing project: providing services to taxonomists for standard genome sequencing and annotation.</title>
        <authorList>
            <consortium name="The Broad Institute Genomics Platform"/>
            <consortium name="The Broad Institute Genome Sequencing Center for Infectious Disease"/>
            <person name="Wu L."/>
            <person name="Ma J."/>
        </authorList>
    </citation>
    <scope>NUCLEOTIDE SEQUENCE [LARGE SCALE GENOMIC DNA]</scope>
    <source>
        <strain evidence="13">JCM 3106</strain>
    </source>
</reference>
<evidence type="ECO:0000256" key="3">
    <source>
        <dbReference type="ARBA" id="ARBA00011890"/>
    </source>
</evidence>
<dbReference type="EMBL" id="BAAAWD010000016">
    <property type="protein sequence ID" value="GAA3027101.1"/>
    <property type="molecule type" value="Genomic_DNA"/>
</dbReference>
<dbReference type="InterPro" id="IPR027573">
    <property type="entry name" value="Methyltran_FxLD"/>
</dbReference>
<protein>
    <recommendedName>
        <fullName evidence="4">Protein-L-isoaspartate O-methyltransferase</fullName>
        <ecNumber evidence="3">2.1.1.77</ecNumber>
    </recommendedName>
    <alternativeName>
        <fullName evidence="11">L-isoaspartyl protein carboxyl methyltransferase</fullName>
    </alternativeName>
    <alternativeName>
        <fullName evidence="9">Protein L-isoaspartyl methyltransferase</fullName>
    </alternativeName>
    <alternativeName>
        <fullName evidence="10">Protein-beta-aspartate methyltransferase</fullName>
    </alternativeName>
</protein>
<evidence type="ECO:0000256" key="5">
    <source>
        <dbReference type="ARBA" id="ARBA00022490"/>
    </source>
</evidence>
<evidence type="ECO:0000256" key="10">
    <source>
        <dbReference type="ARBA" id="ARBA00031323"/>
    </source>
</evidence>
<gene>
    <name evidence="12" type="ORF">GCM10017559_61400</name>
</gene>
<evidence type="ECO:0000256" key="9">
    <source>
        <dbReference type="ARBA" id="ARBA00030757"/>
    </source>
</evidence>
<organism evidence="12 13">
    <name type="scientific">Streptosporangium longisporum</name>
    <dbReference type="NCBI Taxonomy" id="46187"/>
    <lineage>
        <taxon>Bacteria</taxon>
        <taxon>Bacillati</taxon>
        <taxon>Actinomycetota</taxon>
        <taxon>Actinomycetes</taxon>
        <taxon>Streptosporangiales</taxon>
        <taxon>Streptosporangiaceae</taxon>
        <taxon>Streptosporangium</taxon>
    </lineage>
</organism>
<evidence type="ECO:0000256" key="8">
    <source>
        <dbReference type="ARBA" id="ARBA00022691"/>
    </source>
</evidence>